<keyword evidence="4" id="KW-1185">Reference proteome</keyword>
<feature type="compositionally biased region" description="Basic and acidic residues" evidence="1">
    <location>
        <begin position="584"/>
        <end position="599"/>
    </location>
</feature>
<name>J4DNJ2_THEOR</name>
<evidence type="ECO:0000259" key="2">
    <source>
        <dbReference type="PROSITE" id="PS50942"/>
    </source>
</evidence>
<dbReference type="GeneID" id="20713421"/>
<feature type="compositionally biased region" description="Low complexity" evidence="1">
    <location>
        <begin position="355"/>
        <end position="376"/>
    </location>
</feature>
<dbReference type="eggNOG" id="KOG2056">
    <property type="taxonomic scope" value="Eukaryota"/>
</dbReference>
<dbReference type="Proteomes" id="UP000003786">
    <property type="component" value="Chromosome 1"/>
</dbReference>
<proteinExistence type="predicted"/>
<feature type="domain" description="ENTH" evidence="2">
    <location>
        <begin position="18"/>
        <end position="149"/>
    </location>
</feature>
<dbReference type="OrthoDB" id="4033880at2759"/>
<dbReference type="STRING" id="869250.J4DNJ2"/>
<dbReference type="AlphaFoldDB" id="J4DNJ2"/>
<feature type="compositionally biased region" description="Low complexity" evidence="1">
    <location>
        <begin position="422"/>
        <end position="433"/>
    </location>
</feature>
<dbReference type="VEuPathDB" id="PiroplasmaDB:TOT_010000517"/>
<organism evidence="3 4">
    <name type="scientific">Theileria orientalis strain Shintoku</name>
    <dbReference type="NCBI Taxonomy" id="869250"/>
    <lineage>
        <taxon>Eukaryota</taxon>
        <taxon>Sar</taxon>
        <taxon>Alveolata</taxon>
        <taxon>Apicomplexa</taxon>
        <taxon>Aconoidasida</taxon>
        <taxon>Piroplasmida</taxon>
        <taxon>Theileriidae</taxon>
        <taxon>Theileria</taxon>
    </lineage>
</organism>
<dbReference type="SMART" id="SM00273">
    <property type="entry name" value="ENTH"/>
    <property type="match status" value="1"/>
</dbReference>
<reference evidence="3 4" key="1">
    <citation type="journal article" date="2012" name="MBio">
        <title>Comparative genome analysis of three eukaryotic parasites with differing abilities to transform leukocytes reveals key mediators of Theileria-induced leukocyte transformation.</title>
        <authorList>
            <person name="Hayashida K."/>
            <person name="Hara Y."/>
            <person name="Abe T."/>
            <person name="Yamasaki C."/>
            <person name="Toyoda A."/>
            <person name="Kosuge T."/>
            <person name="Suzuki Y."/>
            <person name="Sato Y."/>
            <person name="Kawashima S."/>
            <person name="Katayama T."/>
            <person name="Wakaguri H."/>
            <person name="Inoue N."/>
            <person name="Homma K."/>
            <person name="Tada-Umezaki M."/>
            <person name="Yagi Y."/>
            <person name="Fujii Y."/>
            <person name="Habara T."/>
            <person name="Kanehisa M."/>
            <person name="Watanabe H."/>
            <person name="Ito K."/>
            <person name="Gojobori T."/>
            <person name="Sugawara H."/>
            <person name="Imanishi T."/>
            <person name="Weir W."/>
            <person name="Gardner M."/>
            <person name="Pain A."/>
            <person name="Shiels B."/>
            <person name="Hattori M."/>
            <person name="Nene V."/>
            <person name="Sugimoto C."/>
        </authorList>
    </citation>
    <scope>NUCLEOTIDE SEQUENCE [LARGE SCALE GENOMIC DNA]</scope>
    <source>
        <strain evidence="3 4">Shintoku</strain>
    </source>
</reference>
<dbReference type="GO" id="GO:0005886">
    <property type="term" value="C:plasma membrane"/>
    <property type="evidence" value="ECO:0007669"/>
    <property type="project" value="TreeGrafter"/>
</dbReference>
<dbReference type="KEGG" id="tot:TOT_010000517"/>
<feature type="compositionally biased region" description="Basic and acidic residues" evidence="1">
    <location>
        <begin position="341"/>
        <end position="354"/>
    </location>
</feature>
<dbReference type="GO" id="GO:0006897">
    <property type="term" value="P:endocytosis"/>
    <property type="evidence" value="ECO:0007669"/>
    <property type="project" value="TreeGrafter"/>
</dbReference>
<sequence>MRAIKNKLEAFGSSNQHVRLMTSNELDKCLREALYSESVGCSDSILFDISQATYHDAFFDRIMKAAWSCVGSRASKIRRIQKGLNLLNYLAINGSERCISDIIGHIDVLHSLPKLKFGKNNTELSMLVIEKASQLSALVLDSKTLQDKRKYAASIRDRFVSVGSTNGFVETDVLHKPVFVLDKTKNIPQEMAAPNAMPLGFGGLHGSYAMHGKAASRLAMNQMAMKHSGRKFLSRLFRNSLKVSDNPHNMGLFGNQQSSFADYQVTGANLGYGLGGYADINFSTHEDEFNPFPLVNNTNDSYYKHSFAGARASKGHKGASKLASTRVTAGRGGRVGSHSGSKSEDSSFKYHTSTDSESSYSSSSSSSSGSDSSYSSRGRRPHRRHDSKYDGRYDSRGHGAEPRGRSSRSNRHRGYGRRHSFSESSGSSYSGSESEYESIDHYEHSQHYQGAQPHYGHYNASSYSGYSAPPPLGPPGHYYDGRFYSPEDPRHPHPSSERADFGPGPRGRPYYAQGVSASHRFSGNAYSAAPRPHRNFQHFQQSDDYQDHQGYVVPAASPPAEPKYPLSGQERRPSGGRHSRFSRHPNDRHVSDDKYASERYTSDMYDADAKYAADRYEVGYNYSGDGHHGDKFTAEAFDAGDKYATDRYDADDKFAAGKFDKPGFSDRALPKSSVRDSFVASAPVASSYSLHQNPFTRA</sequence>
<dbReference type="PROSITE" id="PS50942">
    <property type="entry name" value="ENTH"/>
    <property type="match status" value="1"/>
</dbReference>
<feature type="compositionally biased region" description="Basic residues" evidence="1">
    <location>
        <begin position="574"/>
        <end position="583"/>
    </location>
</feature>
<feature type="region of interest" description="Disordered" evidence="1">
    <location>
        <begin position="313"/>
        <end position="515"/>
    </location>
</feature>
<dbReference type="CDD" id="cd03571">
    <property type="entry name" value="ENTH"/>
    <property type="match status" value="1"/>
</dbReference>
<dbReference type="Gene3D" id="1.25.40.90">
    <property type="match status" value="1"/>
</dbReference>
<feature type="compositionally biased region" description="Basic residues" evidence="1">
    <location>
        <begin position="377"/>
        <end position="386"/>
    </location>
</feature>
<dbReference type="PANTHER" id="PTHR12276:SF45">
    <property type="entry name" value="CLATHRIN INTERACTOR 1"/>
    <property type="match status" value="1"/>
</dbReference>
<accession>J4DNJ2</accession>
<feature type="compositionally biased region" description="Basic and acidic residues" evidence="1">
    <location>
        <begin position="485"/>
        <end position="500"/>
    </location>
</feature>
<dbReference type="Pfam" id="PF01417">
    <property type="entry name" value="ENTH"/>
    <property type="match status" value="1"/>
</dbReference>
<feature type="region of interest" description="Disordered" evidence="1">
    <location>
        <begin position="550"/>
        <end position="599"/>
    </location>
</feature>
<dbReference type="EMBL" id="AP011946">
    <property type="protein sequence ID" value="BAM39054.1"/>
    <property type="molecule type" value="Genomic_DNA"/>
</dbReference>
<gene>
    <name evidence="3" type="ORF">TOT_010000517</name>
</gene>
<dbReference type="InterPro" id="IPR008942">
    <property type="entry name" value="ENTH_VHS"/>
</dbReference>
<feature type="compositionally biased region" description="Low complexity" evidence="1">
    <location>
        <begin position="454"/>
        <end position="467"/>
    </location>
</feature>
<dbReference type="SUPFAM" id="SSF48464">
    <property type="entry name" value="ENTH/VHS domain"/>
    <property type="match status" value="1"/>
</dbReference>
<feature type="compositionally biased region" description="Basic and acidic residues" evidence="1">
    <location>
        <begin position="387"/>
        <end position="404"/>
    </location>
</feature>
<dbReference type="RefSeq" id="XP_009689355.1">
    <property type="nucleotide sequence ID" value="XM_009691060.1"/>
</dbReference>
<dbReference type="InterPro" id="IPR013809">
    <property type="entry name" value="ENTH"/>
</dbReference>
<evidence type="ECO:0000313" key="3">
    <source>
        <dbReference type="EMBL" id="BAM39054.1"/>
    </source>
</evidence>
<dbReference type="GO" id="GO:0030125">
    <property type="term" value="C:clathrin vesicle coat"/>
    <property type="evidence" value="ECO:0007669"/>
    <property type="project" value="TreeGrafter"/>
</dbReference>
<dbReference type="PANTHER" id="PTHR12276">
    <property type="entry name" value="EPSIN/ENT-RELATED"/>
    <property type="match status" value="1"/>
</dbReference>
<dbReference type="GO" id="GO:0005543">
    <property type="term" value="F:phospholipid binding"/>
    <property type="evidence" value="ECO:0007669"/>
    <property type="project" value="TreeGrafter"/>
</dbReference>
<dbReference type="GO" id="GO:0030276">
    <property type="term" value="F:clathrin binding"/>
    <property type="evidence" value="ECO:0007669"/>
    <property type="project" value="TreeGrafter"/>
</dbReference>
<feature type="compositionally biased region" description="Basic residues" evidence="1">
    <location>
        <begin position="405"/>
        <end position="419"/>
    </location>
</feature>
<evidence type="ECO:0000256" key="1">
    <source>
        <dbReference type="SAM" id="MobiDB-lite"/>
    </source>
</evidence>
<dbReference type="GO" id="GO:0005768">
    <property type="term" value="C:endosome"/>
    <property type="evidence" value="ECO:0007669"/>
    <property type="project" value="TreeGrafter"/>
</dbReference>
<evidence type="ECO:0000313" key="4">
    <source>
        <dbReference type="Proteomes" id="UP000003786"/>
    </source>
</evidence>
<protein>
    <recommendedName>
        <fullName evidence="2">ENTH domain-containing protein</fullName>
    </recommendedName>
</protein>